<reference evidence="2 3" key="1">
    <citation type="journal article" date="2016" name="Int. J. Syst. Evol. Microbiol.">
        <title>Pseudaminobacter manganicus sp. nov., isolated from sludge of a manganese mine.</title>
        <authorList>
            <person name="Li J."/>
            <person name="Huang J."/>
            <person name="Liao S."/>
            <person name="Wang G."/>
        </authorList>
    </citation>
    <scope>NUCLEOTIDE SEQUENCE [LARGE SCALE GENOMIC DNA]</scope>
    <source>
        <strain evidence="2 3">JH-7</strain>
    </source>
</reference>
<dbReference type="Proteomes" id="UP000191905">
    <property type="component" value="Unassembled WGS sequence"/>
</dbReference>
<feature type="domain" description="Bacteriophage phiJL001 Gp84 C-terminal" evidence="1">
    <location>
        <begin position="195"/>
        <end position="277"/>
    </location>
</feature>
<keyword evidence="3" id="KW-1185">Reference proteome</keyword>
<evidence type="ECO:0000313" key="3">
    <source>
        <dbReference type="Proteomes" id="UP000191905"/>
    </source>
</evidence>
<gene>
    <name evidence="2" type="ORF">BFN67_19645</name>
</gene>
<organism evidence="2 3">
    <name type="scientific">Manganibacter manganicus</name>
    <dbReference type="NCBI Taxonomy" id="1873176"/>
    <lineage>
        <taxon>Bacteria</taxon>
        <taxon>Pseudomonadati</taxon>
        <taxon>Pseudomonadota</taxon>
        <taxon>Alphaproteobacteria</taxon>
        <taxon>Hyphomicrobiales</taxon>
        <taxon>Phyllobacteriaceae</taxon>
        <taxon>Manganibacter</taxon>
    </lineage>
</organism>
<dbReference type="InterPro" id="IPR018964">
    <property type="entry name" value="Phage_phiJL001_Gp84_C"/>
</dbReference>
<name>A0A1V8RPT9_9HYPH</name>
<dbReference type="EMBL" id="MDET01000019">
    <property type="protein sequence ID" value="OQM75221.1"/>
    <property type="molecule type" value="Genomic_DNA"/>
</dbReference>
<dbReference type="RefSeq" id="WP_080920041.1">
    <property type="nucleotide sequence ID" value="NZ_MDET01000019.1"/>
</dbReference>
<protein>
    <recommendedName>
        <fullName evidence="1">Bacteriophage phiJL001 Gp84 C-terminal domain-containing protein</fullName>
    </recommendedName>
</protein>
<evidence type="ECO:0000313" key="2">
    <source>
        <dbReference type="EMBL" id="OQM75221.1"/>
    </source>
</evidence>
<dbReference type="OrthoDB" id="1633386at2"/>
<dbReference type="Pfam" id="PF09931">
    <property type="entry name" value="Phage_phiJL001_Gp84_N"/>
    <property type="match status" value="1"/>
</dbReference>
<accession>A0A1V8RPT9</accession>
<dbReference type="NCBIfam" id="TIGR02218">
    <property type="entry name" value="phg_TIGR02218"/>
    <property type="match status" value="1"/>
</dbReference>
<dbReference type="Pfam" id="PF09356">
    <property type="entry name" value="Phage_BR0599"/>
    <property type="match status" value="1"/>
</dbReference>
<comment type="caution">
    <text evidence="2">The sequence shown here is derived from an EMBL/GenBank/DDBJ whole genome shotgun (WGS) entry which is preliminary data.</text>
</comment>
<dbReference type="AlphaFoldDB" id="A0A1V8RPT9"/>
<sequence>MSDYPSGLAAHFAREVTSLCHCWRLITRDGAVSGFTDHDRPLLVNGTLFEPESGFSASEARRSLGLAVDTLDVEGALSSQRIDAEDIAAGLYDGATVETLLVNWRAPEQFTSIRTMTVGKITRADGHFVAELESMAHRLDQQNGRYVTRRCDAELGDARCRFQLDQPAFNGAGVVEAMQGLDTLHVSGLDNFEPGWFSFGVLTWSNGARVGRTGRIVDHRITSEGVLLTLQASVGPEIATGAAFTVVAGCDKSFAACKKKFANSLNFRGFPHLPGNDAAYAYVSDGGNFDGGPVVP</sequence>
<proteinExistence type="predicted"/>
<evidence type="ECO:0000259" key="1">
    <source>
        <dbReference type="Pfam" id="PF09356"/>
    </source>
</evidence>
<dbReference type="STRING" id="1873176.BFN67_19645"/>
<dbReference type="InterPro" id="IPR011928">
    <property type="entry name" value="Phage_phiJL001_Gp84"/>
</dbReference>